<dbReference type="InterPro" id="IPR002659">
    <property type="entry name" value="Glyco_trans_31"/>
</dbReference>
<keyword evidence="5 13" id="KW-0328">Glycosyltransferase</keyword>
<dbReference type="InterPro" id="IPR025298">
    <property type="entry name" value="DUF4094"/>
</dbReference>
<name>A0A7J7C355_TRIWF</name>
<evidence type="ECO:0000256" key="13">
    <source>
        <dbReference type="RuleBase" id="RU363063"/>
    </source>
</evidence>
<dbReference type="Pfam" id="PF01762">
    <property type="entry name" value="Galactosyl_T"/>
    <property type="match status" value="1"/>
</dbReference>
<dbReference type="GO" id="GO:0000139">
    <property type="term" value="C:Golgi membrane"/>
    <property type="evidence" value="ECO:0007669"/>
    <property type="project" value="UniProtKB-SubCell"/>
</dbReference>
<comment type="similarity">
    <text evidence="4 13">Belongs to the glycosyltransferase 31 family.</text>
</comment>
<evidence type="ECO:0000256" key="11">
    <source>
        <dbReference type="ARBA" id="ARBA00023136"/>
    </source>
</evidence>
<keyword evidence="14" id="KW-0175">Coiled coil</keyword>
<keyword evidence="10 13" id="KW-0333">Golgi apparatus</keyword>
<dbReference type="InParanoid" id="A0A7J7C355"/>
<evidence type="ECO:0000256" key="1">
    <source>
        <dbReference type="ARBA" id="ARBA00001936"/>
    </source>
</evidence>
<feature type="coiled-coil region" evidence="14">
    <location>
        <begin position="75"/>
        <end position="109"/>
    </location>
</feature>
<organism evidence="16 17">
    <name type="scientific">Tripterygium wilfordii</name>
    <name type="common">Thunder God vine</name>
    <dbReference type="NCBI Taxonomy" id="458696"/>
    <lineage>
        <taxon>Eukaryota</taxon>
        <taxon>Viridiplantae</taxon>
        <taxon>Streptophyta</taxon>
        <taxon>Embryophyta</taxon>
        <taxon>Tracheophyta</taxon>
        <taxon>Spermatophyta</taxon>
        <taxon>Magnoliopsida</taxon>
        <taxon>eudicotyledons</taxon>
        <taxon>Gunneridae</taxon>
        <taxon>Pentapetalae</taxon>
        <taxon>rosids</taxon>
        <taxon>fabids</taxon>
        <taxon>Celastrales</taxon>
        <taxon>Celastraceae</taxon>
        <taxon>Tripterygium</taxon>
    </lineage>
</organism>
<keyword evidence="6 16" id="KW-0808">Transferase</keyword>
<dbReference type="AlphaFoldDB" id="A0A7J7C355"/>
<accession>A0A7J7C355</accession>
<evidence type="ECO:0000256" key="6">
    <source>
        <dbReference type="ARBA" id="ARBA00022679"/>
    </source>
</evidence>
<keyword evidence="8" id="KW-0735">Signal-anchor</keyword>
<evidence type="ECO:0000256" key="4">
    <source>
        <dbReference type="ARBA" id="ARBA00008661"/>
    </source>
</evidence>
<dbReference type="EMBL" id="JAAARO010000021">
    <property type="protein sequence ID" value="KAF5728584.1"/>
    <property type="molecule type" value="Genomic_DNA"/>
</dbReference>
<dbReference type="PANTHER" id="PTHR11214:SF269">
    <property type="entry name" value="HEXOSYLTRANSFERASE"/>
    <property type="match status" value="1"/>
</dbReference>
<evidence type="ECO:0000256" key="5">
    <source>
        <dbReference type="ARBA" id="ARBA00022676"/>
    </source>
</evidence>
<keyword evidence="17" id="KW-1185">Reference proteome</keyword>
<proteinExistence type="inferred from homology"/>
<comment type="caution">
    <text evidence="16">The sequence shown here is derived from an EMBL/GenBank/DDBJ whole genome shotgun (WGS) entry which is preliminary data.</text>
</comment>
<evidence type="ECO:0000313" key="16">
    <source>
        <dbReference type="EMBL" id="KAF5728584.1"/>
    </source>
</evidence>
<dbReference type="EC" id="2.4.1.-" evidence="13"/>
<gene>
    <name evidence="16" type="ORF">HS088_TW21G00732</name>
</gene>
<dbReference type="Gene3D" id="3.90.550.50">
    <property type="match status" value="1"/>
</dbReference>
<dbReference type="Pfam" id="PF13334">
    <property type="entry name" value="DUF4094"/>
    <property type="match status" value="1"/>
</dbReference>
<evidence type="ECO:0000256" key="14">
    <source>
        <dbReference type="SAM" id="Coils"/>
    </source>
</evidence>
<evidence type="ECO:0000256" key="3">
    <source>
        <dbReference type="ARBA" id="ARBA00004922"/>
    </source>
</evidence>
<evidence type="ECO:0000256" key="12">
    <source>
        <dbReference type="ARBA" id="ARBA00023211"/>
    </source>
</evidence>
<evidence type="ECO:0000259" key="15">
    <source>
        <dbReference type="Pfam" id="PF13334"/>
    </source>
</evidence>
<evidence type="ECO:0000256" key="8">
    <source>
        <dbReference type="ARBA" id="ARBA00022968"/>
    </source>
</evidence>
<keyword evidence="12 13" id="KW-0464">Manganese</keyword>
<dbReference type="OrthoDB" id="1158011at2759"/>
<evidence type="ECO:0000313" key="17">
    <source>
        <dbReference type="Proteomes" id="UP000593562"/>
    </source>
</evidence>
<dbReference type="GO" id="GO:0008378">
    <property type="term" value="F:galactosyltransferase activity"/>
    <property type="evidence" value="ECO:0007669"/>
    <property type="project" value="TreeGrafter"/>
</dbReference>
<keyword evidence="11" id="KW-0472">Membrane</keyword>
<dbReference type="UniPathway" id="UPA00378"/>
<dbReference type="FunFam" id="3.90.550.50:FF:000002">
    <property type="entry name" value="Hexosyltransferase"/>
    <property type="match status" value="1"/>
</dbReference>
<keyword evidence="9" id="KW-1133">Transmembrane helix</keyword>
<feature type="domain" description="DUF4094" evidence="15">
    <location>
        <begin position="16"/>
        <end position="108"/>
    </location>
</feature>
<comment type="cofactor">
    <cofactor evidence="1 13">
        <name>Mn(2+)</name>
        <dbReference type="ChEBI" id="CHEBI:29035"/>
    </cofactor>
</comment>
<keyword evidence="7" id="KW-0812">Transmembrane</keyword>
<dbReference type="Proteomes" id="UP000593562">
    <property type="component" value="Unassembled WGS sequence"/>
</dbReference>
<comment type="subcellular location">
    <subcellularLocation>
        <location evidence="2 13">Golgi apparatus membrane</location>
        <topology evidence="2 13">Single-pass type II membrane protein</topology>
    </subcellularLocation>
</comment>
<reference evidence="16 17" key="1">
    <citation type="journal article" date="2020" name="Nat. Commun.">
        <title>Genome of Tripterygium wilfordii and identification of cytochrome P450 involved in triptolide biosynthesis.</title>
        <authorList>
            <person name="Tu L."/>
            <person name="Su P."/>
            <person name="Zhang Z."/>
            <person name="Gao L."/>
            <person name="Wang J."/>
            <person name="Hu T."/>
            <person name="Zhou J."/>
            <person name="Zhang Y."/>
            <person name="Zhao Y."/>
            <person name="Liu Y."/>
            <person name="Song Y."/>
            <person name="Tong Y."/>
            <person name="Lu Y."/>
            <person name="Yang J."/>
            <person name="Xu C."/>
            <person name="Jia M."/>
            <person name="Peters R.J."/>
            <person name="Huang L."/>
            <person name="Gao W."/>
        </authorList>
    </citation>
    <scope>NUCLEOTIDE SEQUENCE [LARGE SCALE GENOMIC DNA]</scope>
    <source>
        <strain evidence="17">cv. XIE 37</strain>
        <tissue evidence="16">Leaf</tissue>
    </source>
</reference>
<sequence length="396" mass="44975">MTVKNRVEFTSRSVISRNWALLFCLASFCAGMVCTNRMWTVPEAKLDGKSSSINIQQINSKPESCNQKHVLQRKLNESLGEEASTQQNIDALENKISSLEMKLAAVRTKHEIKSSASPAEENSKRKYFMVMGINTAFSSRKRRDSLRATWMPQGEKRKQLEKEKGIIIRFVIGHSSTSGGILDKAVESEEEVHGDFLRLEHVEGYLELSAKTKIYFATAVKLWDAEYYIKVDDDVHVNIATLVRTLAEHRNKPRVYIGCMKSGPVLAREGVKYHEPEYWKFGEVGNKYFRHATGQLYVISKDLATYISINQNLLHKYANEDVSLGSWFIGLDVEHVDDKSFCCTTQGVCEGRAQAGNYCVASFDWRCSGICRSVERIMDVHENCGEDKNALWHTSF</sequence>
<comment type="pathway">
    <text evidence="3">Protein modification; protein glycosylation.</text>
</comment>
<evidence type="ECO:0000256" key="10">
    <source>
        <dbReference type="ARBA" id="ARBA00023034"/>
    </source>
</evidence>
<evidence type="ECO:0000256" key="2">
    <source>
        <dbReference type="ARBA" id="ARBA00004323"/>
    </source>
</evidence>
<evidence type="ECO:0000256" key="9">
    <source>
        <dbReference type="ARBA" id="ARBA00022989"/>
    </source>
</evidence>
<evidence type="ECO:0000256" key="7">
    <source>
        <dbReference type="ARBA" id="ARBA00022692"/>
    </source>
</evidence>
<protein>
    <recommendedName>
        <fullName evidence="13">Hexosyltransferase</fullName>
        <ecNumber evidence="13">2.4.1.-</ecNumber>
    </recommendedName>
</protein>
<dbReference type="PANTHER" id="PTHR11214">
    <property type="entry name" value="BETA-1,3-N-ACETYLGLUCOSAMINYLTRANSFERASE"/>
    <property type="match status" value="1"/>
</dbReference>